<accession>A0ABT2MFF4</accession>
<evidence type="ECO:0000256" key="5">
    <source>
        <dbReference type="ARBA" id="ARBA00023002"/>
    </source>
</evidence>
<evidence type="ECO:0000256" key="2">
    <source>
        <dbReference type="ARBA" id="ARBA00005466"/>
    </source>
</evidence>
<proteinExistence type="inferred from homology"/>
<keyword evidence="8" id="KW-1185">Reference proteome</keyword>
<evidence type="ECO:0000256" key="3">
    <source>
        <dbReference type="ARBA" id="ARBA00022630"/>
    </source>
</evidence>
<dbReference type="InterPro" id="IPR016169">
    <property type="entry name" value="FAD-bd_PCMH_sub2"/>
</dbReference>
<evidence type="ECO:0000313" key="7">
    <source>
        <dbReference type="EMBL" id="MCT7661004.1"/>
    </source>
</evidence>
<dbReference type="PROSITE" id="PS51387">
    <property type="entry name" value="FAD_PCMH"/>
    <property type="match status" value="1"/>
</dbReference>
<dbReference type="Pfam" id="PF01565">
    <property type="entry name" value="FAD_binding_4"/>
    <property type="match status" value="1"/>
</dbReference>
<dbReference type="PANTHER" id="PTHR42973">
    <property type="entry name" value="BINDING OXIDOREDUCTASE, PUTATIVE (AFU_ORTHOLOGUE AFUA_1G17690)-RELATED"/>
    <property type="match status" value="1"/>
</dbReference>
<evidence type="ECO:0000256" key="1">
    <source>
        <dbReference type="ARBA" id="ARBA00001974"/>
    </source>
</evidence>
<dbReference type="InterPro" id="IPR016167">
    <property type="entry name" value="FAD-bd_PCMH_sub1"/>
</dbReference>
<dbReference type="Proteomes" id="UP001206639">
    <property type="component" value="Unassembled WGS sequence"/>
</dbReference>
<organism evidence="7 8">
    <name type="scientific">Mycobacterium deserti</name>
    <dbReference type="NCBI Taxonomy" id="2978347"/>
    <lineage>
        <taxon>Bacteria</taxon>
        <taxon>Bacillati</taxon>
        <taxon>Actinomycetota</taxon>
        <taxon>Actinomycetes</taxon>
        <taxon>Mycobacteriales</taxon>
        <taxon>Mycobacteriaceae</taxon>
        <taxon>Mycobacterium</taxon>
    </lineage>
</organism>
<comment type="cofactor">
    <cofactor evidence="1">
        <name>FAD</name>
        <dbReference type="ChEBI" id="CHEBI:57692"/>
    </cofactor>
</comment>
<evidence type="ECO:0000259" key="6">
    <source>
        <dbReference type="PROSITE" id="PS51387"/>
    </source>
</evidence>
<dbReference type="SUPFAM" id="SSF56176">
    <property type="entry name" value="FAD-binding/transporter-associated domain-like"/>
    <property type="match status" value="1"/>
</dbReference>
<dbReference type="InterPro" id="IPR016166">
    <property type="entry name" value="FAD-bd_PCMH"/>
</dbReference>
<dbReference type="Gene3D" id="3.30.465.10">
    <property type="match status" value="1"/>
</dbReference>
<protein>
    <submittedName>
        <fullName evidence="7">FAD-binding oxidoreductase</fullName>
    </submittedName>
</protein>
<name>A0ABT2MFF4_9MYCO</name>
<dbReference type="RefSeq" id="WP_260995055.1">
    <property type="nucleotide sequence ID" value="NZ_JAODWD010000005.1"/>
</dbReference>
<comment type="caution">
    <text evidence="7">The sequence shown here is derived from an EMBL/GenBank/DDBJ whole genome shotgun (WGS) entry which is preliminary data.</text>
</comment>
<gene>
    <name evidence="7" type="ORF">N4S67_21595</name>
</gene>
<keyword evidence="5" id="KW-0560">Oxidoreductase</keyword>
<reference evidence="8" key="1">
    <citation type="submission" date="2023-07" db="EMBL/GenBank/DDBJ databases">
        <authorList>
            <person name="Deng Y."/>
            <person name="Zhang Y.-Q."/>
        </authorList>
    </citation>
    <scope>NUCLEOTIDE SEQUENCE [LARGE SCALE GENOMIC DNA]</scope>
    <source>
        <strain evidence="8">CPCC 205710</strain>
    </source>
</reference>
<keyword evidence="3" id="KW-0285">Flavoprotein</keyword>
<dbReference type="InterPro" id="IPR050416">
    <property type="entry name" value="FAD-linked_Oxidoreductase"/>
</dbReference>
<evidence type="ECO:0000313" key="8">
    <source>
        <dbReference type="Proteomes" id="UP001206639"/>
    </source>
</evidence>
<evidence type="ECO:0000256" key="4">
    <source>
        <dbReference type="ARBA" id="ARBA00022827"/>
    </source>
</evidence>
<dbReference type="InterPro" id="IPR006094">
    <property type="entry name" value="Oxid_FAD_bind_N"/>
</dbReference>
<dbReference type="InterPro" id="IPR036318">
    <property type="entry name" value="FAD-bd_PCMH-like_sf"/>
</dbReference>
<feature type="domain" description="FAD-binding PCMH-type" evidence="6">
    <location>
        <begin position="41"/>
        <end position="209"/>
    </location>
</feature>
<dbReference type="Gene3D" id="3.30.43.10">
    <property type="entry name" value="Uridine Diphospho-n-acetylenolpyruvylglucosamine Reductase, domain 2"/>
    <property type="match status" value="1"/>
</dbReference>
<dbReference type="EMBL" id="JAODWD010000005">
    <property type="protein sequence ID" value="MCT7661004.1"/>
    <property type="molecule type" value="Genomic_DNA"/>
</dbReference>
<dbReference type="Gene3D" id="3.40.462.20">
    <property type="match status" value="1"/>
</dbReference>
<dbReference type="PROSITE" id="PS00862">
    <property type="entry name" value="OX2_COVAL_FAD"/>
    <property type="match status" value="1"/>
</dbReference>
<keyword evidence="4" id="KW-0274">FAD</keyword>
<dbReference type="InterPro" id="IPR006093">
    <property type="entry name" value="Oxy_OxRdtase_FAD_BS"/>
</dbReference>
<comment type="similarity">
    <text evidence="2">Belongs to the oxygen-dependent FAD-linked oxidoreductase family.</text>
</comment>
<sequence>MTTTETDFADALSGLRERVTAPVALPGEPEYLRSNPWNVAGQITPGAVLFASTPDDVAETVRYAVANELKVTVQATGHGALVVNTDTVLVHTGAMTECVVDVDNRIARVGAGATGQHLLDAATPHGLAPVLGSSPTVGVVGLHTGGGIGPLVRSVGACADYVRAIDVVVGTGDLVRATPQQHPDLFWGLRGGKATLGIVTAMEIELLPIPEFYGGAVYFDGADAAAVLHAWREWCVGLPESITTSVALLQLPPLPGVPEPLAGRMTVAVRYVALGDVAAAERVLAPIHGAATPLVDTVGVTPYAAIGGVHADPVDPMPVYENQALLNTLSADGIDAVLALAGPTAQSLQTIVEFRMLGGALARAPRVDSALCHRDAAYSLTTIGLPMPDLAERVTAHAHAIVDALAPWSHGGQFPNFAPSTDPDRPARVYTDAVRQRLAAAGDRYDPAGVYRAGQVVRLP</sequence>
<dbReference type="PANTHER" id="PTHR42973:SF39">
    <property type="entry name" value="FAD-BINDING PCMH-TYPE DOMAIN-CONTAINING PROTEIN"/>
    <property type="match status" value="1"/>
</dbReference>